<comment type="similarity">
    <text evidence="1 5">Belongs to the MreC family.</text>
</comment>
<evidence type="ECO:0000313" key="8">
    <source>
        <dbReference type="Proteomes" id="UP000334923"/>
    </source>
</evidence>
<evidence type="ECO:0000256" key="1">
    <source>
        <dbReference type="ARBA" id="ARBA00009369"/>
    </source>
</evidence>
<name>A0A5E6M9Z0_9BACT</name>
<dbReference type="EMBL" id="CABFVA020000005">
    <property type="protein sequence ID" value="VVM04563.1"/>
    <property type="molecule type" value="Genomic_DNA"/>
</dbReference>
<gene>
    <name evidence="7" type="primary">mreC</name>
    <name evidence="7" type="ORF">MAMT_00159</name>
</gene>
<protein>
    <recommendedName>
        <fullName evidence="2 5">Cell shape-determining protein MreC</fullName>
    </recommendedName>
    <alternativeName>
        <fullName evidence="4 5">Cell shape protein MreC</fullName>
    </alternativeName>
</protein>
<dbReference type="GO" id="GO:0005886">
    <property type="term" value="C:plasma membrane"/>
    <property type="evidence" value="ECO:0007669"/>
    <property type="project" value="TreeGrafter"/>
</dbReference>
<keyword evidence="3 5" id="KW-0133">Cell shape</keyword>
<evidence type="ECO:0000313" key="7">
    <source>
        <dbReference type="EMBL" id="VVM04563.1"/>
    </source>
</evidence>
<dbReference type="Proteomes" id="UP000334923">
    <property type="component" value="Unassembled WGS sequence"/>
</dbReference>
<evidence type="ECO:0000256" key="2">
    <source>
        <dbReference type="ARBA" id="ARBA00013855"/>
    </source>
</evidence>
<dbReference type="GO" id="GO:0008360">
    <property type="term" value="P:regulation of cell shape"/>
    <property type="evidence" value="ECO:0007669"/>
    <property type="project" value="UniProtKB-KW"/>
</dbReference>
<accession>A0A5E6M9Z0</accession>
<evidence type="ECO:0000259" key="6">
    <source>
        <dbReference type="Pfam" id="PF04085"/>
    </source>
</evidence>
<dbReference type="PANTHER" id="PTHR34138">
    <property type="entry name" value="CELL SHAPE-DETERMINING PROTEIN MREC"/>
    <property type="match status" value="1"/>
</dbReference>
<sequence>MGRVPLYLGAASLFLLLIGLALPRAWEGALHRVGLEMASPFLSVWDRIARTWEDFELGSKTLTEVQTELKQLRVRNAELAMRNSYLSHLQEENDRLREMLSFRHNSTFHLLSCRVISRDPSNWWSNIYVDVGWGDDSRLSSDLPVVTPRGVVGKTGIVARNLTQIILLTNENCKVSAISESSKDQGLVVGAGTSADNKPYARMIYLPRNAQVAAGERVLTSGLGGVFPAGLYVGSITQVLPLEASRSFGLYREATVDPGVDLTQLSEMFVVLSGR</sequence>
<dbReference type="Gene3D" id="2.40.10.350">
    <property type="entry name" value="Rod shape-determining protein MreC, domain 2"/>
    <property type="match status" value="1"/>
</dbReference>
<dbReference type="PIRSF" id="PIRSF038471">
    <property type="entry name" value="MreC"/>
    <property type="match status" value="1"/>
</dbReference>
<dbReference type="NCBIfam" id="TIGR00219">
    <property type="entry name" value="mreC"/>
    <property type="match status" value="1"/>
</dbReference>
<dbReference type="OrthoDB" id="9792313at2"/>
<dbReference type="InterPro" id="IPR042177">
    <property type="entry name" value="Cell/Rod_1"/>
</dbReference>
<dbReference type="Pfam" id="PF04085">
    <property type="entry name" value="MreC"/>
    <property type="match status" value="1"/>
</dbReference>
<dbReference type="Gene3D" id="2.40.10.340">
    <property type="entry name" value="Rod shape-determining protein MreC, domain 1"/>
    <property type="match status" value="1"/>
</dbReference>
<evidence type="ECO:0000256" key="3">
    <source>
        <dbReference type="ARBA" id="ARBA00022960"/>
    </source>
</evidence>
<comment type="function">
    <text evidence="5">Involved in formation and maintenance of cell shape.</text>
</comment>
<dbReference type="InterPro" id="IPR007221">
    <property type="entry name" value="MreC"/>
</dbReference>
<proteinExistence type="inferred from homology"/>
<evidence type="ECO:0000256" key="5">
    <source>
        <dbReference type="PIRNR" id="PIRNR038471"/>
    </source>
</evidence>
<evidence type="ECO:0000256" key="4">
    <source>
        <dbReference type="ARBA" id="ARBA00032089"/>
    </source>
</evidence>
<dbReference type="AlphaFoldDB" id="A0A5E6M9Z0"/>
<reference evidence="7 8" key="1">
    <citation type="submission" date="2019-09" db="EMBL/GenBank/DDBJ databases">
        <authorList>
            <person name="Cremers G."/>
        </authorList>
    </citation>
    <scope>NUCLEOTIDE SEQUENCE [LARGE SCALE GENOMIC DNA]</scope>
    <source>
        <strain evidence="7">4A</strain>
    </source>
</reference>
<feature type="domain" description="Rod shape-determining protein MreC beta-barrel core" evidence="6">
    <location>
        <begin position="115"/>
        <end position="271"/>
    </location>
</feature>
<organism evidence="7 8">
    <name type="scientific">Methylacidimicrobium tartarophylax</name>
    <dbReference type="NCBI Taxonomy" id="1041768"/>
    <lineage>
        <taxon>Bacteria</taxon>
        <taxon>Pseudomonadati</taxon>
        <taxon>Verrucomicrobiota</taxon>
        <taxon>Methylacidimicrobium</taxon>
    </lineage>
</organism>
<dbReference type="InterPro" id="IPR055342">
    <property type="entry name" value="MreC_beta-barrel_core"/>
</dbReference>
<keyword evidence="8" id="KW-1185">Reference proteome</keyword>
<dbReference type="InterPro" id="IPR042175">
    <property type="entry name" value="Cell/Rod_MreC_2"/>
</dbReference>
<dbReference type="PANTHER" id="PTHR34138:SF1">
    <property type="entry name" value="CELL SHAPE-DETERMINING PROTEIN MREC"/>
    <property type="match status" value="1"/>
</dbReference>